<evidence type="ECO:0000259" key="3">
    <source>
        <dbReference type="PROSITE" id="PS50110"/>
    </source>
</evidence>
<feature type="modified residue" description="4-aspartylphosphate" evidence="2">
    <location>
        <position position="55"/>
    </location>
</feature>
<gene>
    <name evidence="4" type="ORF">UR88_C0004G0011</name>
</gene>
<dbReference type="InterPro" id="IPR050595">
    <property type="entry name" value="Bact_response_regulator"/>
</dbReference>
<dbReference type="PROSITE" id="PS50110">
    <property type="entry name" value="RESPONSE_REGULATORY"/>
    <property type="match status" value="1"/>
</dbReference>
<dbReference type="GO" id="GO:0003677">
    <property type="term" value="F:DNA binding"/>
    <property type="evidence" value="ECO:0007669"/>
    <property type="project" value="UniProtKB-KW"/>
</dbReference>
<dbReference type="Pfam" id="PF00072">
    <property type="entry name" value="Response_reg"/>
    <property type="match status" value="1"/>
</dbReference>
<evidence type="ECO:0000256" key="2">
    <source>
        <dbReference type="PROSITE-ProRule" id="PRU00169"/>
    </source>
</evidence>
<evidence type="ECO:0000313" key="5">
    <source>
        <dbReference type="Proteomes" id="UP000186383"/>
    </source>
</evidence>
<comment type="caution">
    <text evidence="4">The sequence shown here is derived from an EMBL/GenBank/DDBJ whole genome shotgun (WGS) entry which is preliminary data.</text>
</comment>
<dbReference type="PANTHER" id="PTHR44591">
    <property type="entry name" value="STRESS RESPONSE REGULATOR PROTEIN 1"/>
    <property type="match status" value="1"/>
</dbReference>
<dbReference type="GO" id="GO:0000160">
    <property type="term" value="P:phosphorelay signal transduction system"/>
    <property type="evidence" value="ECO:0007669"/>
    <property type="project" value="InterPro"/>
</dbReference>
<dbReference type="Gene3D" id="3.40.50.2300">
    <property type="match status" value="1"/>
</dbReference>
<dbReference type="Proteomes" id="UP000186383">
    <property type="component" value="Unassembled WGS sequence"/>
</dbReference>
<evidence type="ECO:0000313" key="4">
    <source>
        <dbReference type="EMBL" id="KKP85904.1"/>
    </source>
</evidence>
<dbReference type="InterPro" id="IPR001789">
    <property type="entry name" value="Sig_transdc_resp-reg_receiver"/>
</dbReference>
<proteinExistence type="predicted"/>
<accession>A0A0G0CVL9</accession>
<organism evidence="4 5">
    <name type="scientific">Candidatus Nomurabacteria bacterium GW2011_GWA1_35_8</name>
    <dbReference type="NCBI Taxonomy" id="1618727"/>
    <lineage>
        <taxon>Bacteria</taxon>
        <taxon>Candidatus Nomuraibacteriota</taxon>
    </lineage>
</organism>
<keyword evidence="1 2" id="KW-0597">Phosphoprotein</keyword>
<dbReference type="SMART" id="SM00448">
    <property type="entry name" value="REC"/>
    <property type="match status" value="1"/>
</dbReference>
<sequence>MNTKPKILIIDDEVSFLTIYGTALGNAGFEIQTYSNPSEALKKIESEKPDLILLDISMPGIDGFEFFEQLKNKFGKNIPKVVFLTNLGENVAGASVDEHFAKNIGAVGYVHKTDNLSDVVKKVNDIIKGE</sequence>
<dbReference type="SUPFAM" id="SSF52172">
    <property type="entry name" value="CheY-like"/>
    <property type="match status" value="1"/>
</dbReference>
<evidence type="ECO:0000256" key="1">
    <source>
        <dbReference type="ARBA" id="ARBA00022553"/>
    </source>
</evidence>
<dbReference type="AlphaFoldDB" id="A0A0G0CVL9"/>
<keyword evidence="4" id="KW-0238">DNA-binding</keyword>
<reference evidence="4 5" key="1">
    <citation type="journal article" date="2015" name="Nature">
        <title>rRNA introns, odd ribosomes, and small enigmatic genomes across a large radiation of phyla.</title>
        <authorList>
            <person name="Brown C.T."/>
            <person name="Hug L.A."/>
            <person name="Thomas B.C."/>
            <person name="Sharon I."/>
            <person name="Castelle C.J."/>
            <person name="Singh A."/>
            <person name="Wilkins M.J."/>
            <person name="Williams K.H."/>
            <person name="Banfield J.F."/>
        </authorList>
    </citation>
    <scope>NUCLEOTIDE SEQUENCE [LARGE SCALE GENOMIC DNA]</scope>
</reference>
<dbReference type="InterPro" id="IPR011006">
    <property type="entry name" value="CheY-like_superfamily"/>
</dbReference>
<dbReference type="PANTHER" id="PTHR44591:SF3">
    <property type="entry name" value="RESPONSE REGULATORY DOMAIN-CONTAINING PROTEIN"/>
    <property type="match status" value="1"/>
</dbReference>
<dbReference type="EMBL" id="LBQW01000004">
    <property type="protein sequence ID" value="KKP85904.1"/>
    <property type="molecule type" value="Genomic_DNA"/>
</dbReference>
<feature type="domain" description="Response regulatory" evidence="3">
    <location>
        <begin position="6"/>
        <end position="127"/>
    </location>
</feature>
<dbReference type="CDD" id="cd00156">
    <property type="entry name" value="REC"/>
    <property type="match status" value="1"/>
</dbReference>
<protein>
    <submittedName>
        <fullName evidence="4">DNA-binding response regulator PhoP</fullName>
    </submittedName>
</protein>
<name>A0A0G0CVL9_9BACT</name>